<feature type="transmembrane region" description="Helical" evidence="5">
    <location>
        <begin position="129"/>
        <end position="159"/>
    </location>
</feature>
<keyword evidence="3 5" id="KW-1133">Transmembrane helix</keyword>
<feature type="transmembrane region" description="Helical" evidence="5">
    <location>
        <begin position="171"/>
        <end position="193"/>
    </location>
</feature>
<organism evidence="7 8">
    <name type="scientific">Micromonospora solifontis</name>
    <dbReference type="NCBI Taxonomy" id="2487138"/>
    <lineage>
        <taxon>Bacteria</taxon>
        <taxon>Bacillati</taxon>
        <taxon>Actinomycetota</taxon>
        <taxon>Actinomycetes</taxon>
        <taxon>Micromonosporales</taxon>
        <taxon>Micromonosporaceae</taxon>
        <taxon>Micromonospora</taxon>
    </lineage>
</organism>
<keyword evidence="2 5" id="KW-0812">Transmembrane</keyword>
<dbReference type="Pfam" id="PF13515">
    <property type="entry name" value="FUSC_2"/>
    <property type="match status" value="1"/>
</dbReference>
<dbReference type="EMBL" id="RJLN01000123">
    <property type="protein sequence ID" value="RNL88651.1"/>
    <property type="molecule type" value="Genomic_DNA"/>
</dbReference>
<protein>
    <submittedName>
        <fullName evidence="7">Aromatic acid exporter family protein</fullName>
    </submittedName>
</protein>
<comment type="caution">
    <text evidence="7">The sequence shown here is derived from an EMBL/GenBank/DDBJ whole genome shotgun (WGS) entry which is preliminary data.</text>
</comment>
<evidence type="ECO:0000256" key="2">
    <source>
        <dbReference type="ARBA" id="ARBA00022692"/>
    </source>
</evidence>
<evidence type="ECO:0000256" key="3">
    <source>
        <dbReference type="ARBA" id="ARBA00022989"/>
    </source>
</evidence>
<accession>A0ABX9W8Y7</accession>
<gene>
    <name evidence="7" type="ORF">EFE23_25775</name>
</gene>
<name>A0ABX9W8Y7_9ACTN</name>
<evidence type="ECO:0000313" key="8">
    <source>
        <dbReference type="Proteomes" id="UP000280698"/>
    </source>
</evidence>
<comment type="subcellular location">
    <subcellularLocation>
        <location evidence="1">Membrane</location>
        <topology evidence="1">Multi-pass membrane protein</topology>
    </subcellularLocation>
</comment>
<evidence type="ECO:0000256" key="4">
    <source>
        <dbReference type="ARBA" id="ARBA00023136"/>
    </source>
</evidence>
<evidence type="ECO:0000313" key="7">
    <source>
        <dbReference type="EMBL" id="RNL88651.1"/>
    </source>
</evidence>
<evidence type="ECO:0000256" key="1">
    <source>
        <dbReference type="ARBA" id="ARBA00004141"/>
    </source>
</evidence>
<keyword evidence="4 5" id="KW-0472">Membrane</keyword>
<dbReference type="Proteomes" id="UP000280698">
    <property type="component" value="Unassembled WGS sequence"/>
</dbReference>
<dbReference type="InterPro" id="IPR049453">
    <property type="entry name" value="Memb_transporter_dom"/>
</dbReference>
<feature type="transmembrane region" description="Helical" evidence="5">
    <location>
        <begin position="49"/>
        <end position="70"/>
    </location>
</feature>
<sequence>MRHDGSAAWLACERDRGGGPSPGGVRVSGDVAHLPQRARHAVRERWQRLRALSIVVLQTSLAAAASWAVATRVVGNPEPVFALISAVITLGVSTGQRFRRAVELVLGVSLGIAVGDALIYFIGTGGWQIAVAVALAMGAAIVAGGSGAVVGQAAASAVLISTLTPPTEGIYFSRVIDALVGGGIALVVMAVLLPVNPLTVVSRVAKPALGVLIDGLAGAAHGLRAHDAGPAHDALVLLSEGEEKLDEFHEILPEGQEVATVAPLRWRARNALRQYLESAEYIDRSIRNARVLARRTVTLLRDGEPAPAELGESVGALAEATRVILRDLGRGVAPEEAAGLLRRAARDATTAYRQGLGFSGNVVVAQIRAIATDLLGTTGLTHEEADREVRRAGGVLFER</sequence>
<keyword evidence="8" id="KW-1185">Reference proteome</keyword>
<evidence type="ECO:0000256" key="5">
    <source>
        <dbReference type="SAM" id="Phobius"/>
    </source>
</evidence>
<feature type="domain" description="Integral membrane bound transporter" evidence="6">
    <location>
        <begin position="69"/>
        <end position="188"/>
    </location>
</feature>
<feature type="transmembrane region" description="Helical" evidence="5">
    <location>
        <begin position="104"/>
        <end position="123"/>
    </location>
</feature>
<reference evidence="7 8" key="1">
    <citation type="submission" date="2018-11" db="EMBL/GenBank/DDBJ databases">
        <title>Micromonospora sp. PPF5-17, a new actinomycetes isolated from a hot spring soil.</title>
        <authorList>
            <person name="Thawai C."/>
        </authorList>
    </citation>
    <scope>NUCLEOTIDE SEQUENCE [LARGE SCALE GENOMIC DNA]</scope>
    <source>
        <strain evidence="7 8">PPF5-17</strain>
    </source>
</reference>
<proteinExistence type="predicted"/>
<evidence type="ECO:0000259" key="6">
    <source>
        <dbReference type="Pfam" id="PF13515"/>
    </source>
</evidence>
<feature type="transmembrane region" description="Helical" evidence="5">
    <location>
        <begin position="76"/>
        <end position="92"/>
    </location>
</feature>